<comment type="caution">
    <text evidence="2">The sequence shown here is derived from an EMBL/GenBank/DDBJ whole genome shotgun (WGS) entry which is preliminary data.</text>
</comment>
<feature type="transmembrane region" description="Helical" evidence="1">
    <location>
        <begin position="323"/>
        <end position="342"/>
    </location>
</feature>
<keyword evidence="1" id="KW-1133">Transmembrane helix</keyword>
<gene>
    <name evidence="2" type="ORF">A3G31_02215</name>
</gene>
<accession>A0A1F7SNY7</accession>
<feature type="transmembrane region" description="Helical" evidence="1">
    <location>
        <begin position="199"/>
        <end position="219"/>
    </location>
</feature>
<dbReference type="Proteomes" id="UP000178082">
    <property type="component" value="Unassembled WGS sequence"/>
</dbReference>
<keyword evidence="1" id="KW-0472">Membrane</keyword>
<feature type="transmembrane region" description="Helical" evidence="1">
    <location>
        <begin position="383"/>
        <end position="401"/>
    </location>
</feature>
<name>A0A1F7SNY7_9BACT</name>
<evidence type="ECO:0000256" key="1">
    <source>
        <dbReference type="SAM" id="Phobius"/>
    </source>
</evidence>
<feature type="transmembrane region" description="Helical" evidence="1">
    <location>
        <begin position="51"/>
        <end position="69"/>
    </location>
</feature>
<feature type="transmembrane region" description="Helical" evidence="1">
    <location>
        <begin position="269"/>
        <end position="290"/>
    </location>
</feature>
<reference evidence="2 3" key="1">
    <citation type="journal article" date="2016" name="Nat. Commun.">
        <title>Thousands of microbial genomes shed light on interconnected biogeochemical processes in an aquifer system.</title>
        <authorList>
            <person name="Anantharaman K."/>
            <person name="Brown C.T."/>
            <person name="Hug L.A."/>
            <person name="Sharon I."/>
            <person name="Castelle C.J."/>
            <person name="Probst A.J."/>
            <person name="Thomas B.C."/>
            <person name="Singh A."/>
            <person name="Wilkins M.J."/>
            <person name="Karaoz U."/>
            <person name="Brodie E.L."/>
            <person name="Williams K.H."/>
            <person name="Hubbard S.S."/>
            <person name="Banfield J.F."/>
        </authorList>
    </citation>
    <scope>NUCLEOTIDE SEQUENCE [LARGE SCALE GENOMIC DNA]</scope>
</reference>
<feature type="transmembrane region" description="Helical" evidence="1">
    <location>
        <begin position="143"/>
        <end position="163"/>
    </location>
</feature>
<keyword evidence="1" id="KW-0812">Transmembrane</keyword>
<protein>
    <recommendedName>
        <fullName evidence="4">Glycosyltransferase RgtA/B/C/D-like domain-containing protein</fullName>
    </recommendedName>
</protein>
<evidence type="ECO:0000313" key="3">
    <source>
        <dbReference type="Proteomes" id="UP000178082"/>
    </source>
</evidence>
<dbReference type="AlphaFoldDB" id="A0A1F7SNY7"/>
<feature type="transmembrane region" description="Helical" evidence="1">
    <location>
        <begin position="225"/>
        <end position="257"/>
    </location>
</feature>
<feature type="transmembrane region" description="Helical" evidence="1">
    <location>
        <begin position="349"/>
        <end position="371"/>
    </location>
</feature>
<sequence length="680" mass="78564">MNLYAAGLRGIFKCKEYFLIYLLAKPNSLSTIRQASCVDVLAMHFQVKTKLPIFAIIFIAHLIGVFGFLSNCDFLSETSLLNDDYSIHFSHIDPVKKIFSETGKLWGYSPFFMAGYPKSTVFDADAKSAEIIALVFSSINSAVVYKFYILFNFLLSPLIYLWASKNLNLQGNKLLIAFAMGTAYWWNSPALRFNLAGQFAFIFVSYIGLLIFSLFYRFLKEEKTVFMLLAMIIGTFALSVHILAPINIAVPCLLLYAVFSRRMRLKSHIYVISSLALILFFNSPWIIPFIKYYSLNNLSEIEWFFGSKNPFFFVDSYFPGGSIFRYLRLAILICAIGGFIKWKAKRNDLLIPLGGGSIVLFIFAYFGAYFTFEFLQNPWRYEFILNLFLFIPASDFLSEIFEKQGRISFQKRIIAIVACIFLLITIFPKNLAKAAKMLSIPSGNDKIMVYDRLNKTTKGHDYFSHEAIPTSHLPAPASELIDWIKKNTSKSGRILLEDSCWQSGHAYWGTHLPALFPLYTDREFIGGPLPQFFMKHHFAEFHDATIFEKPIKELSSEKLRRYFDLYNVKWIICFISNSREYFDSHPEIVTLLTKIDKFYIYVVNRNPNFFLKGNGEISSDYNHLYLKNVSPGNITIKYHWHDTLKTKPERKIEKVTIMDDPIGFIEIYNAPEKIEIYNAY</sequence>
<organism evidence="2 3">
    <name type="scientific">Candidatus Schekmanbacteria bacterium RIFCSPLOWO2_12_FULL_38_15</name>
    <dbReference type="NCBI Taxonomy" id="1817883"/>
    <lineage>
        <taxon>Bacteria</taxon>
        <taxon>Candidatus Schekmaniibacteriota</taxon>
    </lineage>
</organism>
<dbReference type="STRING" id="1817883.A3G31_02215"/>
<dbReference type="EMBL" id="MGDI01000005">
    <property type="protein sequence ID" value="OGL54914.1"/>
    <property type="molecule type" value="Genomic_DNA"/>
</dbReference>
<evidence type="ECO:0000313" key="2">
    <source>
        <dbReference type="EMBL" id="OGL54914.1"/>
    </source>
</evidence>
<feature type="transmembrane region" description="Helical" evidence="1">
    <location>
        <begin position="413"/>
        <end position="432"/>
    </location>
</feature>
<proteinExistence type="predicted"/>
<evidence type="ECO:0008006" key="4">
    <source>
        <dbReference type="Google" id="ProtNLM"/>
    </source>
</evidence>